<organism evidence="1 2">
    <name type="scientific">Racocetra persica</name>
    <dbReference type="NCBI Taxonomy" id="160502"/>
    <lineage>
        <taxon>Eukaryota</taxon>
        <taxon>Fungi</taxon>
        <taxon>Fungi incertae sedis</taxon>
        <taxon>Mucoromycota</taxon>
        <taxon>Glomeromycotina</taxon>
        <taxon>Glomeromycetes</taxon>
        <taxon>Diversisporales</taxon>
        <taxon>Gigasporaceae</taxon>
        <taxon>Racocetra</taxon>
    </lineage>
</organism>
<evidence type="ECO:0000313" key="2">
    <source>
        <dbReference type="Proteomes" id="UP000789920"/>
    </source>
</evidence>
<proteinExistence type="predicted"/>
<dbReference type="Proteomes" id="UP000789920">
    <property type="component" value="Unassembled WGS sequence"/>
</dbReference>
<keyword evidence="2" id="KW-1185">Reference proteome</keyword>
<protein>
    <submittedName>
        <fullName evidence="1">21477_t:CDS:1</fullName>
    </submittedName>
</protein>
<sequence length="43" mass="5160">FLPSELKDYYNKLNPKIKGEYNELSNEEKIGFLKVVTLERERN</sequence>
<accession>A0ACA9PIA3</accession>
<gene>
    <name evidence="1" type="ORF">RPERSI_LOCUS10599</name>
</gene>
<reference evidence="1" key="1">
    <citation type="submission" date="2021-06" db="EMBL/GenBank/DDBJ databases">
        <authorList>
            <person name="Kallberg Y."/>
            <person name="Tangrot J."/>
            <person name="Rosling A."/>
        </authorList>
    </citation>
    <scope>NUCLEOTIDE SEQUENCE</scope>
    <source>
        <strain evidence="1">MA461A</strain>
    </source>
</reference>
<name>A0ACA9PIA3_9GLOM</name>
<feature type="non-terminal residue" evidence="1">
    <location>
        <position position="1"/>
    </location>
</feature>
<feature type="non-terminal residue" evidence="1">
    <location>
        <position position="43"/>
    </location>
</feature>
<evidence type="ECO:0000313" key="1">
    <source>
        <dbReference type="EMBL" id="CAG8711886.1"/>
    </source>
</evidence>
<dbReference type="EMBL" id="CAJVQC010021130">
    <property type="protein sequence ID" value="CAG8711886.1"/>
    <property type="molecule type" value="Genomic_DNA"/>
</dbReference>
<comment type="caution">
    <text evidence="1">The sequence shown here is derived from an EMBL/GenBank/DDBJ whole genome shotgun (WGS) entry which is preliminary data.</text>
</comment>